<gene>
    <name evidence="2" type="ORF">NHPMDKGM_00002</name>
</gene>
<organism evidence="2 3">
    <name type="scientific">Klebsiella phage vB_KppS-Anoxic</name>
    <dbReference type="NCBI Taxonomy" id="2762829"/>
    <lineage>
        <taxon>Viruses</taxon>
        <taxon>Duplodnaviria</taxon>
        <taxon>Heunggongvirae</taxon>
        <taxon>Uroviricota</taxon>
        <taxon>Caudoviricetes</taxon>
        <taxon>Demerecviridae</taxon>
        <taxon>Sugarlandvirus</taxon>
        <taxon>Sugarlandvirus anoxic</taxon>
    </lineage>
</organism>
<accession>A0A7R8MKC0</accession>
<evidence type="ECO:0000256" key="1">
    <source>
        <dbReference type="SAM" id="MobiDB-lite"/>
    </source>
</evidence>
<sequence length="96" mass="11099">MNLINVKGPHASDKEYVVLSDISAGEILALWKMDRNRYREQYPGYTLPLNRWLFLMGYKFCYTTTLESAVKENAKAEREHNKKLAARGEGESSRDL</sequence>
<dbReference type="EMBL" id="LR881109">
    <property type="protein sequence ID" value="CAD5239332.1"/>
    <property type="molecule type" value="Genomic_DNA"/>
</dbReference>
<keyword evidence="3" id="KW-1185">Reference proteome</keyword>
<evidence type="ECO:0000313" key="3">
    <source>
        <dbReference type="Proteomes" id="UP000596306"/>
    </source>
</evidence>
<proteinExistence type="predicted"/>
<protein>
    <submittedName>
        <fullName evidence="2">Uncharacterized protein</fullName>
    </submittedName>
</protein>
<name>A0A7R8MKC0_9CAUD</name>
<evidence type="ECO:0000313" key="2">
    <source>
        <dbReference type="EMBL" id="CAD5239332.1"/>
    </source>
</evidence>
<dbReference type="Proteomes" id="UP000596306">
    <property type="component" value="Chromosome"/>
</dbReference>
<feature type="region of interest" description="Disordered" evidence="1">
    <location>
        <begin position="73"/>
        <end position="96"/>
    </location>
</feature>
<reference evidence="2 3" key="1">
    <citation type="submission" date="2020-09" db="EMBL/GenBank/DDBJ databases">
        <authorList>
            <person name="Jameson E."/>
        </authorList>
    </citation>
    <scope>NUCLEOTIDE SEQUENCE [LARGE SCALE GENOMIC DNA]</scope>
</reference>